<dbReference type="InterPro" id="IPR032364">
    <property type="entry name" value="GramPos_pilinD1_N"/>
</dbReference>
<keyword evidence="5" id="KW-0572">Peptidoglycan-anchor</keyword>
<keyword evidence="2" id="KW-0134">Cell wall</keyword>
<keyword evidence="6" id="KW-0472">Membrane</keyword>
<dbReference type="InterPro" id="IPR013783">
    <property type="entry name" value="Ig-like_fold"/>
</dbReference>
<dbReference type="Pfam" id="PF00746">
    <property type="entry name" value="Gram_pos_anchor"/>
    <property type="match status" value="1"/>
</dbReference>
<name>A0ABX0SHA7_9ACTN</name>
<evidence type="ECO:0000256" key="1">
    <source>
        <dbReference type="ARBA" id="ARBA00007257"/>
    </source>
</evidence>
<evidence type="ECO:0000256" key="2">
    <source>
        <dbReference type="ARBA" id="ARBA00022512"/>
    </source>
</evidence>
<feature type="domain" description="Gram-positive cocci surface proteins LPxTG" evidence="8">
    <location>
        <begin position="464"/>
        <end position="501"/>
    </location>
</feature>
<organism evidence="9 10">
    <name type="scientific">Brooklawnia cerclae</name>
    <dbReference type="NCBI Taxonomy" id="349934"/>
    <lineage>
        <taxon>Bacteria</taxon>
        <taxon>Bacillati</taxon>
        <taxon>Actinomycetota</taxon>
        <taxon>Actinomycetes</taxon>
        <taxon>Propionibacteriales</taxon>
        <taxon>Propionibacteriaceae</taxon>
        <taxon>Brooklawnia</taxon>
    </lineage>
</organism>
<evidence type="ECO:0000313" key="9">
    <source>
        <dbReference type="EMBL" id="NIH57782.1"/>
    </source>
</evidence>
<keyword evidence="6" id="KW-1133">Transmembrane helix</keyword>
<dbReference type="NCBIfam" id="NF033902">
    <property type="entry name" value="iso_D2_wall_anc"/>
    <property type="match status" value="1"/>
</dbReference>
<feature type="transmembrane region" description="Helical" evidence="6">
    <location>
        <begin position="473"/>
        <end position="492"/>
    </location>
</feature>
<gene>
    <name evidence="9" type="ORF">FB473_002427</name>
</gene>
<proteinExistence type="inferred from homology"/>
<dbReference type="InterPro" id="IPR026466">
    <property type="entry name" value="Fim_isopep_form_D2_dom"/>
</dbReference>
<sequence>MSTTSRGLSRWITGALGATALAMFSLFALTSPASAIEPVDIDSAQDGQSSIIVHKYEQPSEVGDPASGAEQTVSSDPIEGVDFTLYQLDGIDLTDPDDWDIVNDLNDAIEAGATPVVDLTATPATVTVGTLAFTLTEEATDTTDSTGTITFDTLNFGVYIVVEGDGPASIVTKAAPFLVSLPFASPDNTWNYDVHVYPKNAVTGITKTAEDLSSTTSPNYQVGDVVQWTIDANIPYLTEEGLTQFAISDDLDSRLSYIASGATVTITNAGGTEVTGFISGTDYTLTSTDGTDPVELTFTAAGLTKLEAVQGGKVTLTFNTQVTSLGETGEIPNTAVLFVNDSSNEADTETAFGQLTVFKYATNDDEKKGLEGATFKLYRDEAKTQPVTVDGAEWEGTTDDNGLVTIPVLKPGTYYLVETVAPTGYQLITDPIPVTIYPGLTSTDSAEPLNYVEVENEQVPVWQLPLTGGNGTLTFTWVGVALLVVAGGAALVSRRKAATAA</sequence>
<evidence type="ECO:0000256" key="4">
    <source>
        <dbReference type="ARBA" id="ARBA00022729"/>
    </source>
</evidence>
<dbReference type="PROSITE" id="PS50847">
    <property type="entry name" value="GRAM_POS_ANCHORING"/>
    <property type="match status" value="1"/>
</dbReference>
<dbReference type="PANTHER" id="PTHR36108">
    <property type="entry name" value="COLOSSIN-B-RELATED"/>
    <property type="match status" value="1"/>
</dbReference>
<comment type="similarity">
    <text evidence="1">Belongs to the serine-aspartate repeat-containing protein (SDr) family.</text>
</comment>
<dbReference type="InterPro" id="IPR041033">
    <property type="entry name" value="SpaA_PFL_dom_1"/>
</dbReference>
<dbReference type="InterPro" id="IPR048052">
    <property type="entry name" value="FM1-like"/>
</dbReference>
<keyword evidence="6" id="KW-0812">Transmembrane</keyword>
<evidence type="ECO:0000256" key="3">
    <source>
        <dbReference type="ARBA" id="ARBA00022525"/>
    </source>
</evidence>
<keyword evidence="3" id="KW-0964">Secreted</keyword>
<dbReference type="NCBIfam" id="TIGR04226">
    <property type="entry name" value="RrgB_K2N_iso_D2"/>
    <property type="match status" value="1"/>
</dbReference>
<dbReference type="Gene3D" id="2.60.40.10">
    <property type="entry name" value="Immunoglobulins"/>
    <property type="match status" value="2"/>
</dbReference>
<dbReference type="InterPro" id="IPR019931">
    <property type="entry name" value="LPXTG_anchor"/>
</dbReference>
<reference evidence="9 10" key="1">
    <citation type="submission" date="2020-02" db="EMBL/GenBank/DDBJ databases">
        <title>Sequencing the genomes of 1000 actinobacteria strains.</title>
        <authorList>
            <person name="Klenk H.-P."/>
        </authorList>
    </citation>
    <scope>NUCLEOTIDE SEQUENCE [LARGE SCALE GENOMIC DNA]</scope>
    <source>
        <strain evidence="9 10">DSM 19609</strain>
    </source>
</reference>
<comment type="caution">
    <text evidence="9">The sequence shown here is derived from an EMBL/GenBank/DDBJ whole genome shotgun (WGS) entry which is preliminary data.</text>
</comment>
<evidence type="ECO:0000259" key="8">
    <source>
        <dbReference type="PROSITE" id="PS50847"/>
    </source>
</evidence>
<dbReference type="InterPro" id="IPR026345">
    <property type="entry name" value="Adh_isopep-form_adh_dom"/>
</dbReference>
<dbReference type="EMBL" id="JAAMOZ010000001">
    <property type="protein sequence ID" value="NIH57782.1"/>
    <property type="molecule type" value="Genomic_DNA"/>
</dbReference>
<evidence type="ECO:0000256" key="7">
    <source>
        <dbReference type="SAM" id="SignalP"/>
    </source>
</evidence>
<feature type="signal peptide" evidence="7">
    <location>
        <begin position="1"/>
        <end position="35"/>
    </location>
</feature>
<evidence type="ECO:0000313" key="10">
    <source>
        <dbReference type="Proteomes" id="UP000749311"/>
    </source>
</evidence>
<evidence type="ECO:0000256" key="5">
    <source>
        <dbReference type="ARBA" id="ARBA00023088"/>
    </source>
</evidence>
<dbReference type="Pfam" id="PF17802">
    <property type="entry name" value="SpaA"/>
    <property type="match status" value="1"/>
</dbReference>
<protein>
    <submittedName>
        <fullName evidence="9">Fimbrial isopeptide formation D2 family protein/LPXTG-motif cell wall-anchored protein</fullName>
    </submittedName>
</protein>
<dbReference type="Gene3D" id="2.60.40.740">
    <property type="match status" value="1"/>
</dbReference>
<feature type="chain" id="PRO_5047150551" evidence="7">
    <location>
        <begin position="36"/>
        <end position="501"/>
    </location>
</feature>
<dbReference type="RefSeq" id="WP_167168048.1">
    <property type="nucleotide sequence ID" value="NZ_BAAAOO010000007.1"/>
</dbReference>
<dbReference type="PANTHER" id="PTHR36108:SF13">
    <property type="entry name" value="COLOSSIN-B-RELATED"/>
    <property type="match status" value="1"/>
</dbReference>
<evidence type="ECO:0000256" key="6">
    <source>
        <dbReference type="SAM" id="Phobius"/>
    </source>
</evidence>
<keyword evidence="10" id="KW-1185">Reference proteome</keyword>
<dbReference type="Pfam" id="PF17998">
    <property type="entry name" value="AgI_II_C2"/>
    <property type="match status" value="1"/>
</dbReference>
<accession>A0ABX0SHA7</accession>
<dbReference type="SUPFAM" id="SSF49478">
    <property type="entry name" value="Cna protein B-type domain"/>
    <property type="match status" value="1"/>
</dbReference>
<keyword evidence="4 7" id="KW-0732">Signal</keyword>
<dbReference type="Proteomes" id="UP000749311">
    <property type="component" value="Unassembled WGS sequence"/>
</dbReference>
<dbReference type="Pfam" id="PF16555">
    <property type="entry name" value="GramPos_pilinD1"/>
    <property type="match status" value="1"/>
</dbReference>
<dbReference type="NCBIfam" id="TIGR01167">
    <property type="entry name" value="LPXTG_anchor"/>
    <property type="match status" value="1"/>
</dbReference>